<dbReference type="EMBL" id="LNRQ01000005">
    <property type="protein sequence ID" value="KZM93646.1"/>
    <property type="molecule type" value="Genomic_DNA"/>
</dbReference>
<dbReference type="EMBL" id="CP093347">
    <property type="protein sequence ID" value="WOG99960.1"/>
    <property type="molecule type" value="Genomic_DNA"/>
</dbReference>
<dbReference type="Gramene" id="KZM93646">
    <property type="protein sequence ID" value="KZM93646"/>
    <property type="gene ID" value="DCAR_016891"/>
</dbReference>
<gene>
    <name evidence="2" type="ORF">DCAR_016891</name>
    <name evidence="3" type="ORF">DCAR_0519316</name>
</gene>
<dbReference type="Proteomes" id="UP000077755">
    <property type="component" value="Chromosome 5"/>
</dbReference>
<evidence type="ECO:0000313" key="2">
    <source>
        <dbReference type="EMBL" id="KZM93646.1"/>
    </source>
</evidence>
<dbReference type="GO" id="GO:0009638">
    <property type="term" value="P:phototropism"/>
    <property type="evidence" value="ECO:0007669"/>
    <property type="project" value="InterPro"/>
</dbReference>
<dbReference type="PANTHER" id="PTHR33781">
    <property type="entry name" value="PROTEIN PHYTOCHROME KINASE SUBSTRATE 1-RELATED"/>
    <property type="match status" value="1"/>
</dbReference>
<name>A0A164XVY7_DAUCS</name>
<protein>
    <submittedName>
        <fullName evidence="2">Uncharacterized protein</fullName>
    </submittedName>
</protein>
<dbReference type="AlphaFoldDB" id="A0A164XVY7"/>
<feature type="region of interest" description="Disordered" evidence="1">
    <location>
        <begin position="25"/>
        <end position="90"/>
    </location>
</feature>
<evidence type="ECO:0000256" key="1">
    <source>
        <dbReference type="SAM" id="MobiDB-lite"/>
    </source>
</evidence>
<feature type="compositionally biased region" description="Polar residues" evidence="1">
    <location>
        <begin position="25"/>
        <end position="49"/>
    </location>
</feature>
<reference evidence="3" key="2">
    <citation type="submission" date="2022-03" db="EMBL/GenBank/DDBJ databases">
        <title>Draft title - Genomic analysis of global carrot germplasm unveils the trajectory of domestication and the origin of high carotenoid orange carrot.</title>
        <authorList>
            <person name="Iorizzo M."/>
            <person name="Ellison S."/>
            <person name="Senalik D."/>
            <person name="Macko-Podgorni A."/>
            <person name="Grzebelus D."/>
            <person name="Bostan H."/>
            <person name="Rolling W."/>
            <person name="Curaba J."/>
            <person name="Simon P."/>
        </authorList>
    </citation>
    <scope>NUCLEOTIDE SEQUENCE</scope>
    <source>
        <tissue evidence="3">Leaf</tissue>
    </source>
</reference>
<dbReference type="STRING" id="79200.A0A164XVY7"/>
<accession>A0A164XVY7</accession>
<evidence type="ECO:0000313" key="4">
    <source>
        <dbReference type="Proteomes" id="UP000077755"/>
    </source>
</evidence>
<dbReference type="OMA" id="QVEERQC"/>
<organism evidence="2">
    <name type="scientific">Daucus carota subsp. sativus</name>
    <name type="common">Carrot</name>
    <dbReference type="NCBI Taxonomy" id="79200"/>
    <lineage>
        <taxon>Eukaryota</taxon>
        <taxon>Viridiplantae</taxon>
        <taxon>Streptophyta</taxon>
        <taxon>Embryophyta</taxon>
        <taxon>Tracheophyta</taxon>
        <taxon>Spermatophyta</taxon>
        <taxon>Magnoliopsida</taxon>
        <taxon>eudicotyledons</taxon>
        <taxon>Gunneridae</taxon>
        <taxon>Pentapetalae</taxon>
        <taxon>asterids</taxon>
        <taxon>campanulids</taxon>
        <taxon>Apiales</taxon>
        <taxon>Apiaceae</taxon>
        <taxon>Apioideae</taxon>
        <taxon>Scandiceae</taxon>
        <taxon>Daucinae</taxon>
        <taxon>Daucus</taxon>
        <taxon>Daucus sect. Daucus</taxon>
    </lineage>
</organism>
<evidence type="ECO:0000313" key="3">
    <source>
        <dbReference type="EMBL" id="WOG99960.1"/>
    </source>
</evidence>
<feature type="compositionally biased region" description="Low complexity" evidence="1">
    <location>
        <begin position="50"/>
        <end position="60"/>
    </location>
</feature>
<dbReference type="InterPro" id="IPR039615">
    <property type="entry name" value="PKS"/>
</dbReference>
<keyword evidence="4" id="KW-1185">Reference proteome</keyword>
<proteinExistence type="predicted"/>
<sequence>METNASSQVGLFDAGRILIQESWSPERNQRCSSSSSVGNYSTPSLNGTPSNASSEASSNSHKGLIMNRPKPVSIHLSDRKQGKGRRKSTASDSIKWLFRQRCLCSGKKCVQVKQEVLVLSHNKLKFPPLSADEMYPRNQIVDHKMTQRAKQRAQIIVQNSTRQRLISLPIFSNPATTDDDVASNASSDLFEIQSFSTHTTYFPPDESQTDMIYYEQMTPSIEYCYYEPSEADIGWSITTSEGFDLDRPSMSTFHISDHQVEERQCQSDYVSLRDK</sequence>
<reference evidence="2" key="1">
    <citation type="journal article" date="2016" name="Nat. Genet.">
        <title>A high-quality carrot genome assembly provides new insights into carotenoid accumulation and asterid genome evolution.</title>
        <authorList>
            <person name="Iorizzo M."/>
            <person name="Ellison S."/>
            <person name="Senalik D."/>
            <person name="Zeng P."/>
            <person name="Satapoomin P."/>
            <person name="Huang J."/>
            <person name="Bowman M."/>
            <person name="Iovene M."/>
            <person name="Sanseverino W."/>
            <person name="Cavagnaro P."/>
            <person name="Yildiz M."/>
            <person name="Macko-Podgorni A."/>
            <person name="Moranska E."/>
            <person name="Grzebelus E."/>
            <person name="Grzebelus D."/>
            <person name="Ashrafi H."/>
            <person name="Zheng Z."/>
            <person name="Cheng S."/>
            <person name="Spooner D."/>
            <person name="Van Deynze A."/>
            <person name="Simon P."/>
        </authorList>
    </citation>
    <scope>NUCLEOTIDE SEQUENCE [LARGE SCALE GENOMIC DNA]</scope>
    <source>
        <tissue evidence="2">Leaf</tissue>
    </source>
</reference>